<dbReference type="EMBL" id="BAAADO010000005">
    <property type="protein sequence ID" value="GAA0496853.1"/>
    <property type="molecule type" value="Genomic_DNA"/>
</dbReference>
<comment type="caution">
    <text evidence="1">The sequence shown here is derived from an EMBL/GenBank/DDBJ whole genome shotgun (WGS) entry which is preliminary data.</text>
</comment>
<protein>
    <submittedName>
        <fullName evidence="1">Uncharacterized protein</fullName>
    </submittedName>
</protein>
<gene>
    <name evidence="1" type="ORF">GCM10008986_24750</name>
</gene>
<keyword evidence="2" id="KW-1185">Reference proteome</keyword>
<reference evidence="1 2" key="1">
    <citation type="journal article" date="2019" name="Int. J. Syst. Evol. Microbiol.">
        <title>The Global Catalogue of Microorganisms (GCM) 10K type strain sequencing project: providing services to taxonomists for standard genome sequencing and annotation.</title>
        <authorList>
            <consortium name="The Broad Institute Genomics Platform"/>
            <consortium name="The Broad Institute Genome Sequencing Center for Infectious Disease"/>
            <person name="Wu L."/>
            <person name="Ma J."/>
        </authorList>
    </citation>
    <scope>NUCLEOTIDE SEQUENCE [LARGE SCALE GENOMIC DNA]</scope>
    <source>
        <strain evidence="1 2">JCM 12389</strain>
    </source>
</reference>
<name>A0ABN1BFM5_9BACI</name>
<evidence type="ECO:0000313" key="2">
    <source>
        <dbReference type="Proteomes" id="UP001500880"/>
    </source>
</evidence>
<proteinExistence type="predicted"/>
<organism evidence="1 2">
    <name type="scientific">Salinibacillus aidingensis</name>
    <dbReference type="NCBI Taxonomy" id="237684"/>
    <lineage>
        <taxon>Bacteria</taxon>
        <taxon>Bacillati</taxon>
        <taxon>Bacillota</taxon>
        <taxon>Bacilli</taxon>
        <taxon>Bacillales</taxon>
        <taxon>Bacillaceae</taxon>
        <taxon>Salinibacillus</taxon>
    </lineage>
</organism>
<sequence>MSRKAVLKVSFNEDQQAESYHFIKRLIEKMLLDQLDLDPKTKGLLLMESRDIIEKE</sequence>
<dbReference type="Proteomes" id="UP001500880">
    <property type="component" value="Unassembled WGS sequence"/>
</dbReference>
<evidence type="ECO:0000313" key="1">
    <source>
        <dbReference type="EMBL" id="GAA0496853.1"/>
    </source>
</evidence>
<accession>A0ABN1BFM5</accession>
<dbReference type="RefSeq" id="WP_343841586.1">
    <property type="nucleotide sequence ID" value="NZ_BAAADO010000005.1"/>
</dbReference>